<organism evidence="7 8">
    <name type="scientific">Spirosoma soli</name>
    <dbReference type="NCBI Taxonomy" id="1770529"/>
    <lineage>
        <taxon>Bacteria</taxon>
        <taxon>Pseudomonadati</taxon>
        <taxon>Bacteroidota</taxon>
        <taxon>Cytophagia</taxon>
        <taxon>Cytophagales</taxon>
        <taxon>Cytophagaceae</taxon>
        <taxon>Spirosoma</taxon>
    </lineage>
</organism>
<dbReference type="Pfam" id="PF00817">
    <property type="entry name" value="IMS"/>
    <property type="match status" value="1"/>
</dbReference>
<dbReference type="RefSeq" id="WP_381519918.1">
    <property type="nucleotide sequence ID" value="NZ_JBHULN010000002.1"/>
</dbReference>
<evidence type="ECO:0000256" key="3">
    <source>
        <dbReference type="ARBA" id="ARBA00023199"/>
    </source>
</evidence>
<gene>
    <name evidence="7" type="ORF">ACFSUS_04945</name>
</gene>
<dbReference type="Proteomes" id="UP001597469">
    <property type="component" value="Unassembled WGS sequence"/>
</dbReference>
<sequence length="426" mass="47500">MIALLDANNFYVSCERSFNPALENRPVVILSNNDGCVVARSNEAKALGIPMGAPFFQLAELIQTNNIKVHSSNYTLYGDMSARLMSLIGRFVEGLEVNSIDEAFLDLSYYAAGHADLLALAHQIRNASAQWLRLPVSIGIAPTKSLTKVANWYAKRETSANGVVWLRDEVAINNALADFSVGELWGVGSRYAALLRRNGIKTALQFRNTNPEWIAQHMTVNGLRLAYELQGTPCKLLEIEPPVKKSVCTAPSFGGPVIDKKMMGEALVNHIARAGEKLRKQQSAAGVLTVFIHTNRFKRSPNGQPAKQYYNSQTVQLPHPTASPVELSRYALAALDLIYQPGYEYQKIGVILSALVADDYRQQGVFVNGPDERLAKLAKTVDQLNKRFGRDRVRMAKQGFERIWQMKQQWLSPCYTTRWTDIPTVK</sequence>
<accession>A0ABW5M106</accession>
<evidence type="ECO:0000256" key="1">
    <source>
        <dbReference type="ARBA" id="ARBA00010945"/>
    </source>
</evidence>
<dbReference type="Gene3D" id="1.10.150.20">
    <property type="entry name" value="5' to 3' exonuclease, C-terminal subdomain"/>
    <property type="match status" value="1"/>
</dbReference>
<dbReference type="Gene3D" id="3.30.70.270">
    <property type="match status" value="1"/>
</dbReference>
<dbReference type="InterPro" id="IPR043502">
    <property type="entry name" value="DNA/RNA_pol_sf"/>
</dbReference>
<dbReference type="EMBL" id="JBHULN010000002">
    <property type="protein sequence ID" value="MFD2569969.1"/>
    <property type="molecule type" value="Genomic_DNA"/>
</dbReference>
<keyword evidence="8" id="KW-1185">Reference proteome</keyword>
<dbReference type="InterPro" id="IPR017961">
    <property type="entry name" value="DNA_pol_Y-fam_little_finger"/>
</dbReference>
<evidence type="ECO:0000313" key="8">
    <source>
        <dbReference type="Proteomes" id="UP001597469"/>
    </source>
</evidence>
<feature type="domain" description="UmuC" evidence="6">
    <location>
        <begin position="2"/>
        <end position="188"/>
    </location>
</feature>
<keyword evidence="5" id="KW-0742">SOS response</keyword>
<name>A0ABW5M106_9BACT</name>
<comment type="similarity">
    <text evidence="1">Belongs to the DNA polymerase type-Y family.</text>
</comment>
<dbReference type="SUPFAM" id="SSF56672">
    <property type="entry name" value="DNA/RNA polymerases"/>
    <property type="match status" value="1"/>
</dbReference>
<evidence type="ECO:0000259" key="6">
    <source>
        <dbReference type="PROSITE" id="PS50173"/>
    </source>
</evidence>
<dbReference type="InterPro" id="IPR025188">
    <property type="entry name" value="DUF4113"/>
</dbReference>
<comment type="caution">
    <text evidence="7">The sequence shown here is derived from an EMBL/GenBank/DDBJ whole genome shotgun (WGS) entry which is preliminary data.</text>
</comment>
<evidence type="ECO:0000256" key="2">
    <source>
        <dbReference type="ARBA" id="ARBA00022763"/>
    </source>
</evidence>
<evidence type="ECO:0000256" key="4">
    <source>
        <dbReference type="ARBA" id="ARBA00023204"/>
    </source>
</evidence>
<dbReference type="PROSITE" id="PS50173">
    <property type="entry name" value="UMUC"/>
    <property type="match status" value="1"/>
</dbReference>
<protein>
    <submittedName>
        <fullName evidence="7">Y-family DNA polymerase</fullName>
    </submittedName>
</protein>
<keyword evidence="2" id="KW-0227">DNA damage</keyword>
<evidence type="ECO:0000313" key="7">
    <source>
        <dbReference type="EMBL" id="MFD2569969.1"/>
    </source>
</evidence>
<dbReference type="PANTHER" id="PTHR11076:SF34">
    <property type="entry name" value="PROTEIN UMUC"/>
    <property type="match status" value="1"/>
</dbReference>
<dbReference type="InterPro" id="IPR043128">
    <property type="entry name" value="Rev_trsase/Diguanyl_cyclase"/>
</dbReference>
<dbReference type="CDD" id="cd01700">
    <property type="entry name" value="PolY_Pol_V_umuC"/>
    <property type="match status" value="1"/>
</dbReference>
<dbReference type="PANTHER" id="PTHR11076">
    <property type="entry name" value="DNA REPAIR POLYMERASE UMUC / TRANSFERASE FAMILY MEMBER"/>
    <property type="match status" value="1"/>
</dbReference>
<keyword evidence="4" id="KW-0234">DNA repair</keyword>
<dbReference type="Pfam" id="PF11799">
    <property type="entry name" value="IMS_C"/>
    <property type="match status" value="1"/>
</dbReference>
<dbReference type="InterPro" id="IPR001126">
    <property type="entry name" value="UmuC"/>
</dbReference>
<dbReference type="Gene3D" id="3.40.1170.60">
    <property type="match status" value="1"/>
</dbReference>
<dbReference type="Pfam" id="PF13438">
    <property type="entry name" value="DUF4113"/>
    <property type="match status" value="1"/>
</dbReference>
<evidence type="ECO:0000256" key="5">
    <source>
        <dbReference type="ARBA" id="ARBA00023236"/>
    </source>
</evidence>
<keyword evidence="3" id="KW-0741">SOS mutagenesis</keyword>
<dbReference type="InterPro" id="IPR050116">
    <property type="entry name" value="DNA_polymerase-Y"/>
</dbReference>
<proteinExistence type="inferred from homology"/>
<reference evidence="8" key="1">
    <citation type="journal article" date="2019" name="Int. J. Syst. Evol. Microbiol.">
        <title>The Global Catalogue of Microorganisms (GCM) 10K type strain sequencing project: providing services to taxonomists for standard genome sequencing and annotation.</title>
        <authorList>
            <consortium name="The Broad Institute Genomics Platform"/>
            <consortium name="The Broad Institute Genome Sequencing Center for Infectious Disease"/>
            <person name="Wu L."/>
            <person name="Ma J."/>
        </authorList>
    </citation>
    <scope>NUCLEOTIDE SEQUENCE [LARGE SCALE GENOMIC DNA]</scope>
    <source>
        <strain evidence="8">KCTC 42805</strain>
    </source>
</reference>